<dbReference type="InterPro" id="IPR000719">
    <property type="entry name" value="Prot_kinase_dom"/>
</dbReference>
<dbReference type="Pfam" id="PF00069">
    <property type="entry name" value="Pkinase"/>
    <property type="match status" value="1"/>
</dbReference>
<evidence type="ECO:0000259" key="5">
    <source>
        <dbReference type="PROSITE" id="PS50011"/>
    </source>
</evidence>
<evidence type="ECO:0000256" key="3">
    <source>
        <dbReference type="ARBA" id="ARBA00022777"/>
    </source>
</evidence>
<evidence type="ECO:0000256" key="1">
    <source>
        <dbReference type="ARBA" id="ARBA00022679"/>
    </source>
</evidence>
<keyword evidence="3 6" id="KW-0418">Kinase</keyword>
<dbReference type="InterPro" id="IPR011009">
    <property type="entry name" value="Kinase-like_dom_sf"/>
</dbReference>
<reference evidence="6 7" key="1">
    <citation type="submission" date="2017-11" db="EMBL/GenBank/DDBJ databases">
        <title>Genomic Encyclopedia of Archaeal and Bacterial Type Strains, Phase II (KMG-II): From Individual Species to Whole Genera.</title>
        <authorList>
            <person name="Goeker M."/>
        </authorList>
    </citation>
    <scope>NUCLEOTIDE SEQUENCE [LARGE SCALE GENOMIC DNA]</scope>
    <source>
        <strain evidence="6 7">DSM 27763</strain>
    </source>
</reference>
<dbReference type="PROSITE" id="PS50011">
    <property type="entry name" value="PROTEIN_KINASE_DOM"/>
    <property type="match status" value="1"/>
</dbReference>
<sequence>MDHDDVLRQAAAQYGLTSIAPIAQGGQKLVARAAQGSADVVVKVVLLAGAPDPHALERCEREVALLKSLSHPNIVRVLSDLEVIGSPAEATYWVEEFLDGDDLATLLGPQWTWDDTEKMMHEVASGLAAMHQANCVHRDLSARNVRRTSSGQWKILDPGLAKHLDRSSITGLFTPGTPGFMSPEQATAGVRVTPASDVHALGILAYLALTGDYPIPVGGNLGDYRTRLLYTDPPSLGAVRGDLDAKQVALIDGCIARQPGRRWIDAEEVLSELADLRGN</sequence>
<evidence type="ECO:0000313" key="6">
    <source>
        <dbReference type="EMBL" id="PJJ56764.1"/>
    </source>
</evidence>
<dbReference type="Proteomes" id="UP000230842">
    <property type="component" value="Unassembled WGS sequence"/>
</dbReference>
<proteinExistence type="predicted"/>
<dbReference type="Gene3D" id="1.10.510.10">
    <property type="entry name" value="Transferase(Phosphotransferase) domain 1"/>
    <property type="match status" value="1"/>
</dbReference>
<dbReference type="SUPFAM" id="SSF56112">
    <property type="entry name" value="Protein kinase-like (PK-like)"/>
    <property type="match status" value="1"/>
</dbReference>
<keyword evidence="4" id="KW-0067">ATP-binding</keyword>
<name>A0A0B2B7H3_9ACTN</name>
<comment type="caution">
    <text evidence="6">The sequence shown here is derived from an EMBL/GenBank/DDBJ whole genome shotgun (WGS) entry which is preliminary data.</text>
</comment>
<keyword evidence="2" id="KW-0547">Nucleotide-binding</keyword>
<dbReference type="GO" id="GO:0004674">
    <property type="term" value="F:protein serine/threonine kinase activity"/>
    <property type="evidence" value="ECO:0007669"/>
    <property type="project" value="TreeGrafter"/>
</dbReference>
<dbReference type="AlphaFoldDB" id="A0A0B2B7H3"/>
<protein>
    <submittedName>
        <fullName evidence="6">Serine/threonine-protein kinase</fullName>
    </submittedName>
</protein>
<gene>
    <name evidence="6" type="ORF">CLV56_0977</name>
</gene>
<dbReference type="EMBL" id="PGEZ01000001">
    <property type="protein sequence ID" value="PJJ56764.1"/>
    <property type="molecule type" value="Genomic_DNA"/>
</dbReference>
<dbReference type="PANTHER" id="PTHR43289:SF34">
    <property type="entry name" value="SERINE_THREONINE-PROTEIN KINASE YBDM-RELATED"/>
    <property type="match status" value="1"/>
</dbReference>
<feature type="domain" description="Protein kinase" evidence="5">
    <location>
        <begin position="16"/>
        <end position="274"/>
    </location>
</feature>
<dbReference type="OrthoDB" id="4570074at2"/>
<keyword evidence="7" id="KW-1185">Reference proteome</keyword>
<evidence type="ECO:0000256" key="4">
    <source>
        <dbReference type="ARBA" id="ARBA00022840"/>
    </source>
</evidence>
<organism evidence="6 7">
    <name type="scientific">Mumia flava</name>
    <dbReference type="NCBI Taxonomy" id="1348852"/>
    <lineage>
        <taxon>Bacteria</taxon>
        <taxon>Bacillati</taxon>
        <taxon>Actinomycetota</taxon>
        <taxon>Actinomycetes</taxon>
        <taxon>Propionibacteriales</taxon>
        <taxon>Nocardioidaceae</taxon>
        <taxon>Mumia</taxon>
    </lineage>
</organism>
<dbReference type="Gene3D" id="3.30.200.20">
    <property type="entry name" value="Phosphorylase Kinase, domain 1"/>
    <property type="match status" value="1"/>
</dbReference>
<keyword evidence="1" id="KW-0808">Transferase</keyword>
<dbReference type="RefSeq" id="WP_039362904.1">
    <property type="nucleotide sequence ID" value="NZ_PGEZ01000001.1"/>
</dbReference>
<dbReference type="PANTHER" id="PTHR43289">
    <property type="entry name" value="MITOGEN-ACTIVATED PROTEIN KINASE KINASE KINASE 20-RELATED"/>
    <property type="match status" value="1"/>
</dbReference>
<evidence type="ECO:0000313" key="7">
    <source>
        <dbReference type="Proteomes" id="UP000230842"/>
    </source>
</evidence>
<dbReference type="CDD" id="cd14014">
    <property type="entry name" value="STKc_PknB_like"/>
    <property type="match status" value="1"/>
</dbReference>
<evidence type="ECO:0000256" key="2">
    <source>
        <dbReference type="ARBA" id="ARBA00022741"/>
    </source>
</evidence>
<dbReference type="GO" id="GO:0005524">
    <property type="term" value="F:ATP binding"/>
    <property type="evidence" value="ECO:0007669"/>
    <property type="project" value="UniProtKB-KW"/>
</dbReference>
<accession>A0A0B2B7H3</accession>